<dbReference type="InterPro" id="IPR011993">
    <property type="entry name" value="PH-like_dom_sf"/>
</dbReference>
<protein>
    <recommendedName>
        <fullName evidence="2">WH1 domain-containing protein</fullName>
    </recommendedName>
</protein>
<dbReference type="Pfam" id="PF00568">
    <property type="entry name" value="WH1"/>
    <property type="match status" value="1"/>
</dbReference>
<dbReference type="FunFam" id="2.30.29.30:FF:000281">
    <property type="entry name" value="Actin associated protein"/>
    <property type="match status" value="1"/>
</dbReference>
<dbReference type="SMART" id="SM00461">
    <property type="entry name" value="WH1"/>
    <property type="match status" value="1"/>
</dbReference>
<dbReference type="InterPro" id="IPR033927">
    <property type="entry name" value="WASPfam_EVH1"/>
</dbReference>
<sequence length="140" mass="15764">MPSLPTQDKDKVKRAVPKSSNKILDVAVARLYVAHPDPDKWTYTGLSGAIAIVDDIVGHTFFLKLVDISGNRGVLWDQELYVDFQYNQDRSFFHSFELENCYAGLSFADESDAAHFYKRVTNRAKYASKATLSNKNATPL</sequence>
<dbReference type="InterPro" id="IPR000697">
    <property type="entry name" value="WH1/EVH1_dom"/>
</dbReference>
<evidence type="ECO:0000259" key="2">
    <source>
        <dbReference type="PROSITE" id="PS50229"/>
    </source>
</evidence>
<evidence type="ECO:0000256" key="1">
    <source>
        <dbReference type="ARBA" id="ARBA00022553"/>
    </source>
</evidence>
<organism evidence="3 4">
    <name type="scientific">Tortispora caseinolytica NRRL Y-17796</name>
    <dbReference type="NCBI Taxonomy" id="767744"/>
    <lineage>
        <taxon>Eukaryota</taxon>
        <taxon>Fungi</taxon>
        <taxon>Dikarya</taxon>
        <taxon>Ascomycota</taxon>
        <taxon>Saccharomycotina</taxon>
        <taxon>Trigonopsidomycetes</taxon>
        <taxon>Trigonopsidales</taxon>
        <taxon>Trigonopsidaceae</taxon>
        <taxon>Tortispora</taxon>
    </lineage>
</organism>
<dbReference type="EMBL" id="KV453841">
    <property type="protein sequence ID" value="ODV91882.1"/>
    <property type="molecule type" value="Genomic_DNA"/>
</dbReference>
<proteinExistence type="predicted"/>
<dbReference type="Gene3D" id="2.30.29.30">
    <property type="entry name" value="Pleckstrin-homology domain (PH domain)/Phosphotyrosine-binding domain (PTB)"/>
    <property type="match status" value="1"/>
</dbReference>
<keyword evidence="4" id="KW-1185">Reference proteome</keyword>
<feature type="domain" description="WH1" evidence="2">
    <location>
        <begin position="16"/>
        <end position="127"/>
    </location>
</feature>
<dbReference type="CDD" id="cd01205">
    <property type="entry name" value="EVH1_WASP-like"/>
    <property type="match status" value="1"/>
</dbReference>
<dbReference type="GO" id="GO:0003779">
    <property type="term" value="F:actin binding"/>
    <property type="evidence" value="ECO:0007669"/>
    <property type="project" value="UniProtKB-ARBA"/>
</dbReference>
<dbReference type="AlphaFoldDB" id="A0A1E4TJF3"/>
<evidence type="ECO:0000313" key="3">
    <source>
        <dbReference type="EMBL" id="ODV91882.1"/>
    </source>
</evidence>
<dbReference type="OrthoDB" id="8963340at2759"/>
<dbReference type="SUPFAM" id="SSF50729">
    <property type="entry name" value="PH domain-like"/>
    <property type="match status" value="1"/>
</dbReference>
<dbReference type="GO" id="GO:0030479">
    <property type="term" value="C:actin cortical patch"/>
    <property type="evidence" value="ECO:0007669"/>
    <property type="project" value="UniProtKB-ARBA"/>
</dbReference>
<evidence type="ECO:0000313" key="4">
    <source>
        <dbReference type="Proteomes" id="UP000095023"/>
    </source>
</evidence>
<dbReference type="GO" id="GO:0045010">
    <property type="term" value="P:actin nucleation"/>
    <property type="evidence" value="ECO:0007669"/>
    <property type="project" value="UniProtKB-ARBA"/>
</dbReference>
<dbReference type="PROSITE" id="PS50229">
    <property type="entry name" value="WH1"/>
    <property type="match status" value="1"/>
</dbReference>
<gene>
    <name evidence="3" type="ORF">CANCADRAFT_19420</name>
</gene>
<feature type="non-terminal residue" evidence="3">
    <location>
        <position position="140"/>
    </location>
</feature>
<dbReference type="Proteomes" id="UP000095023">
    <property type="component" value="Unassembled WGS sequence"/>
</dbReference>
<dbReference type="GO" id="GO:0071933">
    <property type="term" value="F:Arp2/3 complex binding"/>
    <property type="evidence" value="ECO:0007669"/>
    <property type="project" value="UniProtKB-ARBA"/>
</dbReference>
<accession>A0A1E4TJF3</accession>
<reference evidence="4" key="1">
    <citation type="submission" date="2016-02" db="EMBL/GenBank/DDBJ databases">
        <title>Comparative genomics of biotechnologically important yeasts.</title>
        <authorList>
            <consortium name="DOE Joint Genome Institute"/>
            <person name="Riley R."/>
            <person name="Haridas S."/>
            <person name="Wolfe K.H."/>
            <person name="Lopes M.R."/>
            <person name="Hittinger C.T."/>
            <person name="Goker M."/>
            <person name="Salamov A."/>
            <person name="Wisecaver J."/>
            <person name="Long T.M."/>
            <person name="Aerts A.L."/>
            <person name="Barry K."/>
            <person name="Choi C."/>
            <person name="Clum A."/>
            <person name="Coughlan A.Y."/>
            <person name="Deshpande S."/>
            <person name="Douglass A.P."/>
            <person name="Hanson S.J."/>
            <person name="Klenk H.-P."/>
            <person name="Labutti K."/>
            <person name="Lapidus A."/>
            <person name="Lindquist E."/>
            <person name="Lipzen A."/>
            <person name="Meier-Kolthoff J.P."/>
            <person name="Ohm R.A."/>
            <person name="Otillar R.P."/>
            <person name="Pangilinan J."/>
            <person name="Peng Y."/>
            <person name="Rokas A."/>
            <person name="Rosa C.A."/>
            <person name="Scheuner C."/>
            <person name="Sibirny A.A."/>
            <person name="Slot J.C."/>
            <person name="Stielow J.B."/>
            <person name="Sun H."/>
            <person name="Kurtzman C.P."/>
            <person name="Blackwell M."/>
            <person name="Jeffries T.W."/>
            <person name="Grigoriev I.V."/>
        </authorList>
    </citation>
    <scope>NUCLEOTIDE SEQUENCE [LARGE SCALE GENOMIC DNA]</scope>
    <source>
        <strain evidence="4">NRRL Y-17796</strain>
    </source>
</reference>
<keyword evidence="1" id="KW-0597">Phosphoprotein</keyword>
<name>A0A1E4TJF3_9ASCO</name>